<protein>
    <submittedName>
        <fullName evidence="1">Uncharacterized protein</fullName>
    </submittedName>
</protein>
<dbReference type="EMBL" id="BMAW01005476">
    <property type="protein sequence ID" value="GFS94359.1"/>
    <property type="molecule type" value="Genomic_DNA"/>
</dbReference>
<dbReference type="Proteomes" id="UP000887013">
    <property type="component" value="Unassembled WGS sequence"/>
</dbReference>
<sequence length="81" mass="9091">MRDHLSLIIRQVSINPTDLSDKAFPNEFLVASQATPRVSWTPLSILHVFPAASPHCSAPALSPRSQRQLIFLCDFFLSKEK</sequence>
<reference evidence="1" key="1">
    <citation type="submission" date="2020-08" db="EMBL/GenBank/DDBJ databases">
        <title>Multicomponent nature underlies the extraordinary mechanical properties of spider dragline silk.</title>
        <authorList>
            <person name="Kono N."/>
            <person name="Nakamura H."/>
            <person name="Mori M."/>
            <person name="Yoshida Y."/>
            <person name="Ohtoshi R."/>
            <person name="Malay A.D."/>
            <person name="Moran D.A.P."/>
            <person name="Tomita M."/>
            <person name="Numata K."/>
            <person name="Arakawa K."/>
        </authorList>
    </citation>
    <scope>NUCLEOTIDE SEQUENCE</scope>
</reference>
<comment type="caution">
    <text evidence="1">The sequence shown here is derived from an EMBL/GenBank/DDBJ whole genome shotgun (WGS) entry which is preliminary data.</text>
</comment>
<accession>A0A8X6TCX1</accession>
<evidence type="ECO:0000313" key="2">
    <source>
        <dbReference type="Proteomes" id="UP000887013"/>
    </source>
</evidence>
<organism evidence="1 2">
    <name type="scientific">Nephila pilipes</name>
    <name type="common">Giant wood spider</name>
    <name type="synonym">Nephila maculata</name>
    <dbReference type="NCBI Taxonomy" id="299642"/>
    <lineage>
        <taxon>Eukaryota</taxon>
        <taxon>Metazoa</taxon>
        <taxon>Ecdysozoa</taxon>
        <taxon>Arthropoda</taxon>
        <taxon>Chelicerata</taxon>
        <taxon>Arachnida</taxon>
        <taxon>Araneae</taxon>
        <taxon>Araneomorphae</taxon>
        <taxon>Entelegynae</taxon>
        <taxon>Araneoidea</taxon>
        <taxon>Nephilidae</taxon>
        <taxon>Nephila</taxon>
    </lineage>
</organism>
<keyword evidence="2" id="KW-1185">Reference proteome</keyword>
<proteinExistence type="predicted"/>
<gene>
    <name evidence="1" type="ORF">NPIL_88811</name>
</gene>
<name>A0A8X6TCX1_NEPPI</name>
<evidence type="ECO:0000313" key="1">
    <source>
        <dbReference type="EMBL" id="GFS94359.1"/>
    </source>
</evidence>
<dbReference type="AlphaFoldDB" id="A0A8X6TCX1"/>